<feature type="domain" description="Impact N-terminal" evidence="2">
    <location>
        <begin position="21"/>
        <end position="124"/>
    </location>
</feature>
<keyword evidence="5" id="KW-1185">Reference proteome</keyword>
<dbReference type="SUPFAM" id="SSF54980">
    <property type="entry name" value="EF-G C-terminal domain-like"/>
    <property type="match status" value="1"/>
</dbReference>
<name>A0A6L5X6K7_9FIRM</name>
<dbReference type="GO" id="GO:0005737">
    <property type="term" value="C:cytoplasm"/>
    <property type="evidence" value="ECO:0007669"/>
    <property type="project" value="TreeGrafter"/>
</dbReference>
<dbReference type="SUPFAM" id="SSF54211">
    <property type="entry name" value="Ribosomal protein S5 domain 2-like"/>
    <property type="match status" value="1"/>
</dbReference>
<dbReference type="InterPro" id="IPR023582">
    <property type="entry name" value="Impact"/>
</dbReference>
<reference evidence="4 5" key="1">
    <citation type="submission" date="2019-08" db="EMBL/GenBank/DDBJ databases">
        <title>In-depth cultivation of the pig gut microbiome towards novel bacterial diversity and tailored functional studies.</title>
        <authorList>
            <person name="Wylensek D."/>
            <person name="Hitch T.C.A."/>
            <person name="Clavel T."/>
        </authorList>
    </citation>
    <scope>NUCLEOTIDE SEQUENCE [LARGE SCALE GENOMIC DNA]</scope>
    <source>
        <strain evidence="4 5">Oil+RF-744-WCA-WT-11</strain>
    </source>
</reference>
<comment type="similarity">
    <text evidence="1">Belongs to the IMPACT family.</text>
</comment>
<dbReference type="PANTHER" id="PTHR16301:SF20">
    <property type="entry name" value="IMPACT FAMILY MEMBER YIGZ"/>
    <property type="match status" value="1"/>
</dbReference>
<comment type="caution">
    <text evidence="4">The sequence shown here is derived from an EMBL/GenBank/DDBJ whole genome shotgun (WGS) entry which is preliminary data.</text>
</comment>
<dbReference type="Pfam" id="PF09186">
    <property type="entry name" value="DUF1949"/>
    <property type="match status" value="1"/>
</dbReference>
<dbReference type="Proteomes" id="UP000481852">
    <property type="component" value="Unassembled WGS sequence"/>
</dbReference>
<dbReference type="EMBL" id="VULZ01000019">
    <property type="protein sequence ID" value="MSS15989.1"/>
    <property type="molecule type" value="Genomic_DNA"/>
</dbReference>
<gene>
    <name evidence="4" type="ORF">FYJ35_13300</name>
</gene>
<proteinExistence type="inferred from homology"/>
<dbReference type="NCBIfam" id="TIGR00257">
    <property type="entry name" value="IMPACT_YIGZ"/>
    <property type="match status" value="1"/>
</dbReference>
<dbReference type="AlphaFoldDB" id="A0A6L5X6K7"/>
<sequence length="229" mass="24615">MAGNRFMKIVTTGGQAEIIEKKSRFIAQVFPVQTAEEAYADLAAVRKQYWDARHSCHAFVIGPNNETAHSSDDGEPQGTAGKPILQVLTGSEIRDCLIVVTRYFGGVLLGTGGLVRAYTQAAKAGLDASEISTRQDGWLLTIRCSYEQLGKIQYLISAASCPVTSASYTDVCDTEVLVPTVQLPRLKAALTEKTAGKASFPKEISVRYVTSGDGSVLDITPLESETFSS</sequence>
<dbReference type="InterPro" id="IPR001498">
    <property type="entry name" value="Impact_N"/>
</dbReference>
<dbReference type="Gene3D" id="3.30.230.30">
    <property type="entry name" value="Impact, N-terminal domain"/>
    <property type="match status" value="1"/>
</dbReference>
<dbReference type="Pfam" id="PF01205">
    <property type="entry name" value="Impact_N"/>
    <property type="match status" value="1"/>
</dbReference>
<evidence type="ECO:0000259" key="3">
    <source>
        <dbReference type="Pfam" id="PF09186"/>
    </source>
</evidence>
<accession>A0A6L5X6K7</accession>
<dbReference type="InterPro" id="IPR035647">
    <property type="entry name" value="EFG_III/V"/>
</dbReference>
<evidence type="ECO:0000313" key="5">
    <source>
        <dbReference type="Proteomes" id="UP000481852"/>
    </source>
</evidence>
<evidence type="ECO:0000313" key="4">
    <source>
        <dbReference type="EMBL" id="MSS15989.1"/>
    </source>
</evidence>
<protein>
    <submittedName>
        <fullName evidence="4">YigZ family protein</fullName>
    </submittedName>
</protein>
<dbReference type="InterPro" id="IPR020568">
    <property type="entry name" value="Ribosomal_Su5_D2-typ_SF"/>
</dbReference>
<dbReference type="Gene3D" id="3.30.70.240">
    <property type="match status" value="1"/>
</dbReference>
<dbReference type="InterPro" id="IPR036956">
    <property type="entry name" value="Impact_N_sf"/>
</dbReference>
<dbReference type="InterPro" id="IPR015796">
    <property type="entry name" value="Impact_YigZ-like"/>
</dbReference>
<evidence type="ECO:0000256" key="1">
    <source>
        <dbReference type="ARBA" id="ARBA00007665"/>
    </source>
</evidence>
<dbReference type="PANTHER" id="PTHR16301">
    <property type="entry name" value="IMPACT-RELATED"/>
    <property type="match status" value="1"/>
</dbReference>
<dbReference type="GO" id="GO:0006446">
    <property type="term" value="P:regulation of translational initiation"/>
    <property type="evidence" value="ECO:0007669"/>
    <property type="project" value="TreeGrafter"/>
</dbReference>
<feature type="domain" description="UPF0029" evidence="3">
    <location>
        <begin position="142"/>
        <end position="197"/>
    </location>
</feature>
<evidence type="ECO:0000259" key="2">
    <source>
        <dbReference type="Pfam" id="PF01205"/>
    </source>
</evidence>
<dbReference type="InterPro" id="IPR015269">
    <property type="entry name" value="UPF0029_Impact_C"/>
</dbReference>
<dbReference type="InterPro" id="IPR020569">
    <property type="entry name" value="UPF0029_Impact_CS"/>
</dbReference>
<dbReference type="PROSITE" id="PS00910">
    <property type="entry name" value="UPF0029"/>
    <property type="match status" value="1"/>
</dbReference>
<organism evidence="4 5">
    <name type="scientific">Porcincola intestinalis</name>
    <dbReference type="NCBI Taxonomy" id="2606632"/>
    <lineage>
        <taxon>Bacteria</taxon>
        <taxon>Bacillati</taxon>
        <taxon>Bacillota</taxon>
        <taxon>Clostridia</taxon>
        <taxon>Lachnospirales</taxon>
        <taxon>Lachnospiraceae</taxon>
        <taxon>Porcincola</taxon>
    </lineage>
</organism>